<evidence type="ECO:0000313" key="2">
    <source>
        <dbReference type="EMBL" id="KAF9479345.1"/>
    </source>
</evidence>
<feature type="compositionally biased region" description="Low complexity" evidence="1">
    <location>
        <begin position="148"/>
        <end position="172"/>
    </location>
</feature>
<dbReference type="EMBL" id="MU155215">
    <property type="protein sequence ID" value="KAF9479345.1"/>
    <property type="molecule type" value="Genomic_DNA"/>
</dbReference>
<proteinExistence type="predicted"/>
<reference evidence="2" key="1">
    <citation type="submission" date="2020-11" db="EMBL/GenBank/DDBJ databases">
        <authorList>
            <consortium name="DOE Joint Genome Institute"/>
            <person name="Ahrendt S."/>
            <person name="Riley R."/>
            <person name="Andreopoulos W."/>
            <person name="Labutti K."/>
            <person name="Pangilinan J."/>
            <person name="Ruiz-Duenas F.J."/>
            <person name="Barrasa J.M."/>
            <person name="Sanchez-Garcia M."/>
            <person name="Camarero S."/>
            <person name="Miyauchi S."/>
            <person name="Serrano A."/>
            <person name="Linde D."/>
            <person name="Babiker R."/>
            <person name="Drula E."/>
            <person name="Ayuso-Fernandez I."/>
            <person name="Pacheco R."/>
            <person name="Padilla G."/>
            <person name="Ferreira P."/>
            <person name="Barriuso J."/>
            <person name="Kellner H."/>
            <person name="Castanera R."/>
            <person name="Alfaro M."/>
            <person name="Ramirez L."/>
            <person name="Pisabarro A.G."/>
            <person name="Kuo A."/>
            <person name="Tritt A."/>
            <person name="Lipzen A."/>
            <person name="He G."/>
            <person name="Yan M."/>
            <person name="Ng V."/>
            <person name="Cullen D."/>
            <person name="Martin F."/>
            <person name="Rosso M.-N."/>
            <person name="Henrissat B."/>
            <person name="Hibbett D."/>
            <person name="Martinez A.T."/>
            <person name="Grigoriev I.V."/>
        </authorList>
    </citation>
    <scope>NUCLEOTIDE SEQUENCE</scope>
    <source>
        <strain evidence="2">CIRM-BRFM 674</strain>
    </source>
</reference>
<feature type="region of interest" description="Disordered" evidence="1">
    <location>
        <begin position="53"/>
        <end position="73"/>
    </location>
</feature>
<dbReference type="Proteomes" id="UP000807469">
    <property type="component" value="Unassembled WGS sequence"/>
</dbReference>
<dbReference type="AlphaFoldDB" id="A0A9P5Z3R8"/>
<gene>
    <name evidence="2" type="ORF">BDN70DRAFT_932674</name>
</gene>
<comment type="caution">
    <text evidence="2">The sequence shown here is derived from an EMBL/GenBank/DDBJ whole genome shotgun (WGS) entry which is preliminary data.</text>
</comment>
<sequence length="263" mass="29839">MSIHSKHDNYHRHSAYNRKSYVPVYGSPLKQHIEPPAPPEDTSFRSYQQLSHLSQYDSDSTEVPPEIPERSNAFRDSDSMFLLSFLPTALDNETQNAPQVHYNEYRHPSLESCEAWIQEASVEDLSQATEEEEWDHIQAPASMYFPPSARTSLRSSTSTVFRPPSPRSQSQSYANLGYGPGHPMDGQGSSRSSKFESYRASVYLSREYVVPAGKHDSVAKKQFEFGSFVLVRRSPYDPWIVGNYVAPGDQACIPRSAQFIFPY</sequence>
<protein>
    <submittedName>
        <fullName evidence="2">Uncharacterized protein</fullName>
    </submittedName>
</protein>
<feature type="region of interest" description="Disordered" evidence="1">
    <location>
        <begin position="148"/>
        <end position="192"/>
    </location>
</feature>
<organism evidence="2 3">
    <name type="scientific">Pholiota conissans</name>
    <dbReference type="NCBI Taxonomy" id="109636"/>
    <lineage>
        <taxon>Eukaryota</taxon>
        <taxon>Fungi</taxon>
        <taxon>Dikarya</taxon>
        <taxon>Basidiomycota</taxon>
        <taxon>Agaricomycotina</taxon>
        <taxon>Agaricomycetes</taxon>
        <taxon>Agaricomycetidae</taxon>
        <taxon>Agaricales</taxon>
        <taxon>Agaricineae</taxon>
        <taxon>Strophariaceae</taxon>
        <taxon>Pholiota</taxon>
    </lineage>
</organism>
<accession>A0A9P5Z3R8</accession>
<evidence type="ECO:0000313" key="3">
    <source>
        <dbReference type="Proteomes" id="UP000807469"/>
    </source>
</evidence>
<evidence type="ECO:0000256" key="1">
    <source>
        <dbReference type="SAM" id="MobiDB-lite"/>
    </source>
</evidence>
<keyword evidence="3" id="KW-1185">Reference proteome</keyword>
<name>A0A9P5Z3R8_9AGAR</name>